<dbReference type="PROSITE" id="PS52019">
    <property type="entry name" value="PKS_MFAS_DH"/>
    <property type="match status" value="1"/>
</dbReference>
<dbReference type="InterPro" id="IPR013149">
    <property type="entry name" value="ADH-like_C"/>
</dbReference>
<dbReference type="SMART" id="SM00822">
    <property type="entry name" value="PKS_KR"/>
    <property type="match status" value="1"/>
</dbReference>
<feature type="compositionally biased region" description="Low complexity" evidence="7">
    <location>
        <begin position="2335"/>
        <end position="2349"/>
    </location>
</feature>
<dbReference type="Pfam" id="PF08240">
    <property type="entry name" value="ADH_N"/>
    <property type="match status" value="1"/>
</dbReference>
<sequence>MPGGIRCDDDFWCLLAEREIVREPVTDRYGRGYQPIGGFSGPGRFGSAYEGLIRDEGEQRMDRSLFGVSRNEMANMDPQIRMLLGCAWESCEHAGWDLHALRNSPTGVFIGAQVASTANWRALYGTNEFSILSIDASMLANRISYHLNLMGPSIACSTACSASLTALHMGINAMRQGDCDQVLVGSATYLGSARCSASFNALGVISPDGRCHSFDADANGYMRAEGAFVFAVKPLDAAERDGDPIFAVIEATAVNTAGAADDAAGMAQGRYITAPTRHSQVDLMRTACARAGLRPEDFDYIEAHATGTVVGDRIEGNAIAEAFGGVERDVPLRVASVKSNVGHLEAAAFSAALLKVVLMMQHRTFAPISKNFLAPNLEIDFESCPMQVQTACEPFPDHPVVVGINSFGFGGANGHCVVREYRPERPRVWSVPLAPGAGYMVPLSARTVNSLVESARTLREVLDERETDLYTLAGNLSRRRSRFPARAAFAVRDREQLAEALDAFVQDPPEVSTVEEGERRVAMVFSGQGTQWAGCGRALYDAEPVFRRVVDAIEEEWRKHSGISLRDACFTASQEELNEVQLAQPAIFMIQCALVELISTWGVQPDCVVGHSSGEVAAAYASGALSLADATHLVYHRATLQQRVAGSGRMLAIGLDRAGVETLLEELRVPFERQNHRAAQVEIACENAPANTVVCGREPALQPVVAELERRGLQNRLIPGNIAFHSAAMDPLRDDVMASLSFLDECAFDGDVPMVSSVTGRTTRCLDAEYWWSNIRQPVHFAAAMETVVRDYRPDLVLEIAPHGALQPLIRQCVEGAPSVPACIPTLMKDQDVCLGFQEALGALYRSGVELDFASQYPRPEPIAHLLPGHPQERTTTHDDLVDDEMFVQRGQYSHGPLVGHRVPCDHILFEARLSEQDFPWLTDHRVHRAPIIPAAGYIELLLQAFAGDPVHIDEIEFLQHTPVGKTPVRLQTALFPVPNAPDQFTFTISTRSFETDDEGTLHCRGKVRRVDEDHTVNAFPRLQDVLASDFDPSPLATGEEFYDHVEAVVGDAFEFGPEFRSIRQIDIDSGSTDLLLEIEVDEELWASGREEGYLLYPPLTDGGLQIFLRYLMRLPDFFSMPQRACDITFLRPPTGPRISCFLVDTGDWFDVDERGQYNKPLGELYIGRLSFYDRETGELLAHIGEYHSFNSNPRWSDVPDSKHLIRWQPKFVVPTPPVGDAIRDGEVNPAALIAALEGGAIGHRYACHVVEIAGRREPGQAILNQCMERLSGPDAQTEYWLLGEDEECTRALYDAFQHHDAAIRFDSLDPMAAEAPEPPMATGLLRSAAAELALLGREAAGFGPEQWKLVHRLLVGGGLALVCHDEGDVIEAGGGWATLHAGSRTTLMQAPDTLAEFSDASATSAPRWVIGEPGTLAEAWIALHDSPTVHQVPWTTVESGGFARVEEWPGAAELEAIDLFVGTDPEDPTGERAVWQFVAFLQALAPFRLESATRECRLTVVTRGAACGVDNPRGSALWGAVRSIALELLAEDTRVDFRLVDIGAEEDLETLAAILRGNLRERELAIRDGRLWVPRIVSVRQRAPLVPGGDDPPYRLRLDNPGQVSGLQMTTCELPLLGPSDVEVEVAAAALNFRDVMVTLGLLPAMAYERSALGREVGIEASGVVRRAGSDVQRLKVGDEVALTVGGCIANRVVVNEHLAFLKPSRVSMEEAASALSVCVTAYYSLIHLARLREGQRVLVHSAMGGVGQAAIALARHVGAEIYATAGNESKREQLLAMGVRGAFDSHSHSWYDDLMEATDGEGVDVVLNSLAGHHIALCLKALRPSGWHCEIGKVDIYTDNSLSMRVFRKNLRFAAIDVDRLMLDDPVLSHMLSQACVDLLDAGAVAPPPLTVFPYRDYARALRLMTTGQHQGKLVLQAPEDAMDRGFGIADTRPFLDPEATYLVTGGLGGFGLRFVPYLIAAGARHLTLMDRDPARSRDVGWIRQITTLSKMTQEYEIEIVPGDVRNEEDARRCIAGLSRPLKGVFHLAGTLEDRSFLDTSPDSLARVFAPKAQGALNLHHATAEHDLDYFVLFSSIASTFGNLGQINYSGASSFLDGLAAYRRKRGLPGFSYNLGPVTEVGMAARSLHVMRMMRAAGMTTVSANFAIANLDFAMRTMTDQDHLVTALFSTPPWTVDSPDYMRNGRLVNNQAAFEVDAGGDLTLEGVVAQISAKVAELCGHDEGDVTEPLSSFGLTSISVAELGAFVQTQFNHQVSALELMTTASALSLAQAIVHGADSHTEDEAPGETDGAASGAEQTRRRVRRLLSPFANAPEDHFPNGGRVATADGTRVTTQADAARSTAAASR</sequence>
<dbReference type="SUPFAM" id="SSF51735">
    <property type="entry name" value="NAD(P)-binding Rossmann-fold domains"/>
    <property type="match status" value="3"/>
</dbReference>
<dbReference type="InterPro" id="IPR042104">
    <property type="entry name" value="PKS_dehydratase_sf"/>
</dbReference>
<feature type="region of interest" description="Disordered" evidence="7">
    <location>
        <begin position="2280"/>
        <end position="2349"/>
    </location>
</feature>
<dbReference type="GO" id="GO:0004312">
    <property type="term" value="F:fatty acid synthase activity"/>
    <property type="evidence" value="ECO:0007669"/>
    <property type="project" value="TreeGrafter"/>
</dbReference>
<dbReference type="InterPro" id="IPR020807">
    <property type="entry name" value="PKS_DH"/>
</dbReference>
<evidence type="ECO:0000256" key="5">
    <source>
        <dbReference type="ARBA" id="ARBA00023268"/>
    </source>
</evidence>
<evidence type="ECO:0000259" key="9">
    <source>
        <dbReference type="PROSITE" id="PS52019"/>
    </source>
</evidence>
<dbReference type="CDD" id="cd05195">
    <property type="entry name" value="enoyl_red"/>
    <property type="match status" value="1"/>
</dbReference>
<gene>
    <name evidence="10" type="primary">swfA</name>
</gene>
<evidence type="ECO:0000256" key="2">
    <source>
        <dbReference type="ARBA" id="ARBA00022553"/>
    </source>
</evidence>
<dbReference type="InterPro" id="IPR009081">
    <property type="entry name" value="PP-bd_ACP"/>
</dbReference>
<dbReference type="SMART" id="SM00827">
    <property type="entry name" value="PKS_AT"/>
    <property type="match status" value="1"/>
</dbReference>
<dbReference type="Pfam" id="PF08659">
    <property type="entry name" value="KR"/>
    <property type="match status" value="1"/>
</dbReference>
<dbReference type="InterPro" id="IPR020843">
    <property type="entry name" value="ER"/>
</dbReference>
<dbReference type="InterPro" id="IPR016039">
    <property type="entry name" value="Thiolase-like"/>
</dbReference>
<evidence type="ECO:0000256" key="4">
    <source>
        <dbReference type="ARBA" id="ARBA00022857"/>
    </source>
</evidence>
<dbReference type="InterPro" id="IPR014043">
    <property type="entry name" value="Acyl_transferase_dom"/>
</dbReference>
<dbReference type="Gene3D" id="3.40.47.10">
    <property type="match status" value="1"/>
</dbReference>
<dbReference type="Gene3D" id="3.10.129.110">
    <property type="entry name" value="Polyketide synthase dehydratase"/>
    <property type="match status" value="1"/>
</dbReference>
<dbReference type="InterPro" id="IPR050091">
    <property type="entry name" value="PKS_NRPS_Biosynth_Enz"/>
</dbReference>
<dbReference type="SUPFAM" id="SSF52151">
    <property type="entry name" value="FabD/lysophospholipase-like"/>
    <property type="match status" value="1"/>
</dbReference>
<feature type="region of interest" description="C-terminal hotdog fold" evidence="6">
    <location>
        <begin position="1034"/>
        <end position="1198"/>
    </location>
</feature>
<evidence type="ECO:0000259" key="8">
    <source>
        <dbReference type="PROSITE" id="PS52004"/>
    </source>
</evidence>
<reference evidence="10" key="1">
    <citation type="journal article" date="2013" name="Environ. Microbiol. Rep.">
        <title>Polyketide genes in the marine sponge Plakortis simplex: a new group of mono-modular type I polyketide synthases from sponge symbionts.</title>
        <authorList>
            <person name="Della Sala G."/>
            <person name="Hochmuth T."/>
            <person name="Costantino V."/>
            <person name="Teta R."/>
            <person name="Gerwick W."/>
            <person name="Gerwick L."/>
            <person name="Piel J."/>
            <person name="Mangoni A."/>
        </authorList>
    </citation>
    <scope>NUCLEOTIDE SEQUENCE</scope>
</reference>
<dbReference type="Pfam" id="PF00109">
    <property type="entry name" value="ketoacyl-synt"/>
    <property type="match status" value="1"/>
</dbReference>
<dbReference type="Pfam" id="PF16197">
    <property type="entry name" value="KAsynt_C_assoc"/>
    <property type="match status" value="1"/>
</dbReference>
<dbReference type="SMART" id="SM00826">
    <property type="entry name" value="PKS_DH"/>
    <property type="match status" value="1"/>
</dbReference>
<dbReference type="CDD" id="cd00833">
    <property type="entry name" value="PKS"/>
    <property type="match status" value="1"/>
</dbReference>
<name>V5JAJ4_UNCXX</name>
<dbReference type="InterPro" id="IPR011032">
    <property type="entry name" value="GroES-like_sf"/>
</dbReference>
<dbReference type="InterPro" id="IPR032821">
    <property type="entry name" value="PKS_assoc"/>
</dbReference>
<dbReference type="PANTHER" id="PTHR43775">
    <property type="entry name" value="FATTY ACID SYNTHASE"/>
    <property type="match status" value="1"/>
</dbReference>
<evidence type="ECO:0000256" key="6">
    <source>
        <dbReference type="PROSITE-ProRule" id="PRU01363"/>
    </source>
</evidence>
<dbReference type="PROSITE" id="PS52004">
    <property type="entry name" value="KS3_2"/>
    <property type="match status" value="1"/>
</dbReference>
<evidence type="ECO:0000256" key="1">
    <source>
        <dbReference type="ARBA" id="ARBA00022450"/>
    </source>
</evidence>
<feature type="region of interest" description="N-terminal hotdog fold" evidence="6">
    <location>
        <begin position="892"/>
        <end position="1015"/>
    </location>
</feature>
<dbReference type="Gene3D" id="3.90.180.10">
    <property type="entry name" value="Medium-chain alcohol dehydrogenases, catalytic domain"/>
    <property type="match status" value="1"/>
</dbReference>
<dbReference type="SUPFAM" id="SSF50129">
    <property type="entry name" value="GroES-like"/>
    <property type="match status" value="1"/>
</dbReference>
<keyword evidence="2" id="KW-0597">Phosphoprotein</keyword>
<dbReference type="SUPFAM" id="SSF53901">
    <property type="entry name" value="Thiolase-like"/>
    <property type="match status" value="1"/>
</dbReference>
<organism evidence="10">
    <name type="scientific">bacterium symbiont of Plakortis simplex pPS11G3</name>
    <dbReference type="NCBI Taxonomy" id="1256902"/>
    <lineage>
        <taxon>Bacteria</taxon>
    </lineage>
</organism>
<dbReference type="InterPro" id="IPR014031">
    <property type="entry name" value="Ketoacyl_synth_C"/>
</dbReference>
<dbReference type="InterPro" id="IPR016036">
    <property type="entry name" value="Malonyl_transacylase_ACP-bd"/>
</dbReference>
<feature type="active site" description="Proton donor; for dehydratase activity" evidence="6">
    <location>
        <position position="1102"/>
    </location>
</feature>
<keyword evidence="1" id="KW-0596">Phosphopantetheine</keyword>
<dbReference type="Gene3D" id="3.30.70.3290">
    <property type="match status" value="1"/>
</dbReference>
<dbReference type="EMBL" id="JX946307">
    <property type="protein sequence ID" value="AGH13577.1"/>
    <property type="molecule type" value="Genomic_DNA"/>
</dbReference>
<evidence type="ECO:0000256" key="7">
    <source>
        <dbReference type="SAM" id="MobiDB-lite"/>
    </source>
</evidence>
<dbReference type="InterPro" id="IPR013154">
    <property type="entry name" value="ADH-like_N"/>
</dbReference>
<dbReference type="SMART" id="SM00829">
    <property type="entry name" value="PKS_ER"/>
    <property type="match status" value="1"/>
</dbReference>
<feature type="active site" description="Proton acceptor; for dehydratase activity" evidence="6">
    <location>
        <position position="925"/>
    </location>
</feature>
<feature type="domain" description="PKS/mFAS DH" evidence="9">
    <location>
        <begin position="892"/>
        <end position="1198"/>
    </location>
</feature>
<accession>V5JAJ4</accession>
<dbReference type="SMART" id="SM00823">
    <property type="entry name" value="PKS_PP"/>
    <property type="match status" value="1"/>
</dbReference>
<keyword evidence="3" id="KW-0808">Transferase</keyword>
<dbReference type="SMART" id="SM00825">
    <property type="entry name" value="PKS_KS"/>
    <property type="match status" value="1"/>
</dbReference>
<dbReference type="Pfam" id="PF00698">
    <property type="entry name" value="Acyl_transf_1"/>
    <property type="match status" value="1"/>
</dbReference>
<keyword evidence="5" id="KW-0511">Multifunctional enzyme</keyword>
<evidence type="ECO:0000313" key="10">
    <source>
        <dbReference type="EMBL" id="AGH13577.1"/>
    </source>
</evidence>
<dbReference type="GO" id="GO:0016491">
    <property type="term" value="F:oxidoreductase activity"/>
    <property type="evidence" value="ECO:0007669"/>
    <property type="project" value="InterPro"/>
</dbReference>
<proteinExistence type="predicted"/>
<dbReference type="FunFam" id="3.40.50.720:FF:000209">
    <property type="entry name" value="Polyketide synthase Pks12"/>
    <property type="match status" value="1"/>
</dbReference>
<dbReference type="Pfam" id="PF21089">
    <property type="entry name" value="PKS_DH_N"/>
    <property type="match status" value="1"/>
</dbReference>
<dbReference type="GO" id="GO:0031177">
    <property type="term" value="F:phosphopantetheine binding"/>
    <property type="evidence" value="ECO:0007669"/>
    <property type="project" value="InterPro"/>
</dbReference>
<dbReference type="GO" id="GO:0006633">
    <property type="term" value="P:fatty acid biosynthetic process"/>
    <property type="evidence" value="ECO:0007669"/>
    <property type="project" value="TreeGrafter"/>
</dbReference>
<dbReference type="InterPro" id="IPR057326">
    <property type="entry name" value="KR_dom"/>
</dbReference>
<dbReference type="InterPro" id="IPR020806">
    <property type="entry name" value="PKS_PP-bd"/>
</dbReference>
<dbReference type="InterPro" id="IPR014030">
    <property type="entry name" value="Ketoacyl_synth_N"/>
</dbReference>
<feature type="domain" description="Ketosynthase family 3 (KS3)" evidence="8">
    <location>
        <begin position="1"/>
        <end position="420"/>
    </location>
</feature>
<dbReference type="InterPro" id="IPR036736">
    <property type="entry name" value="ACP-like_sf"/>
</dbReference>
<dbReference type="InterPro" id="IPR036291">
    <property type="entry name" value="NAD(P)-bd_dom_sf"/>
</dbReference>
<protein>
    <submittedName>
        <fullName evidence="10">Type I polyketide synthase</fullName>
    </submittedName>
</protein>
<dbReference type="SUPFAM" id="SSF47336">
    <property type="entry name" value="ACP-like"/>
    <property type="match status" value="1"/>
</dbReference>
<dbReference type="InterPro" id="IPR016035">
    <property type="entry name" value="Acyl_Trfase/lysoPLipase"/>
</dbReference>
<dbReference type="InterPro" id="IPR013968">
    <property type="entry name" value="PKS_KR"/>
</dbReference>
<dbReference type="InterPro" id="IPR020841">
    <property type="entry name" value="PKS_Beta-ketoAc_synthase_dom"/>
</dbReference>
<dbReference type="Pfam" id="PF00550">
    <property type="entry name" value="PP-binding"/>
    <property type="match status" value="1"/>
</dbReference>
<dbReference type="PANTHER" id="PTHR43775:SF37">
    <property type="entry name" value="SI:DKEY-61P9.11"/>
    <property type="match status" value="1"/>
</dbReference>
<keyword evidence="4" id="KW-0521">NADP</keyword>
<dbReference type="Gene3D" id="3.40.50.720">
    <property type="entry name" value="NAD(P)-binding Rossmann-like Domain"/>
    <property type="match status" value="3"/>
</dbReference>
<dbReference type="InterPro" id="IPR049552">
    <property type="entry name" value="PKS_DH_N"/>
</dbReference>
<dbReference type="SUPFAM" id="SSF55048">
    <property type="entry name" value="Probable ACP-binding domain of malonyl-CoA ACP transacylase"/>
    <property type="match status" value="1"/>
</dbReference>
<evidence type="ECO:0000256" key="3">
    <source>
        <dbReference type="ARBA" id="ARBA00022679"/>
    </source>
</evidence>
<dbReference type="Pfam" id="PF02801">
    <property type="entry name" value="Ketoacyl-synt_C"/>
    <property type="match status" value="1"/>
</dbReference>
<dbReference type="InterPro" id="IPR001227">
    <property type="entry name" value="Ac_transferase_dom_sf"/>
</dbReference>
<dbReference type="InterPro" id="IPR049900">
    <property type="entry name" value="PKS_mFAS_DH"/>
</dbReference>
<dbReference type="Gene3D" id="3.40.366.10">
    <property type="entry name" value="Malonyl-Coenzyme A Acyl Carrier Protein, domain 2"/>
    <property type="match status" value="1"/>
</dbReference>
<dbReference type="Pfam" id="PF00107">
    <property type="entry name" value="ADH_zinc_N"/>
    <property type="match status" value="1"/>
</dbReference>